<comment type="subunit">
    <text evidence="7">Homodimer. The dihydroxyacetone kinase complex is composed of a homodimer of DhaM, a homodimer of DhaK and the subunit DhaL.</text>
</comment>
<sequence>MNITVKEIQAWLSDFEQAIAENKAYLSELDTPIGDGDHGNNMDRGMTEYAKVVKEKQPQTISDTFKILSMALISKVGGASGPLYGSAFMNLTKETNNLTEITNKQELAELLEAGLQGIQARGKAVPGDKTMVDVWQTVIDDLKNTELSSDSIEAAKEKTKDMQAKKGRASYLGERSIGHIDPGAASSAILFQSLLPYLN</sequence>
<dbReference type="InterPro" id="IPR050861">
    <property type="entry name" value="Dihydroxyacetone_Kinase"/>
</dbReference>
<dbReference type="NCBIfam" id="TIGR02365">
    <property type="entry name" value="dha_L_ycgS"/>
    <property type="match status" value="1"/>
</dbReference>
<dbReference type="AlphaFoldDB" id="A0AAW8SV01"/>
<evidence type="ECO:0000256" key="8">
    <source>
        <dbReference type="ARBA" id="ARBA00055771"/>
    </source>
</evidence>
<dbReference type="EMBL" id="JARPXM010000002">
    <property type="protein sequence ID" value="MDT2537113.1"/>
    <property type="molecule type" value="Genomic_DNA"/>
</dbReference>
<protein>
    <recommendedName>
        <fullName evidence="3">phosphoenolpyruvate--glycerone phosphotransferase</fullName>
        <ecNumber evidence="3">2.7.1.121</ecNumber>
    </recommendedName>
</protein>
<keyword evidence="4" id="KW-0808">Transferase</keyword>
<dbReference type="InterPro" id="IPR004007">
    <property type="entry name" value="DhaL_dom"/>
</dbReference>
<keyword evidence="5 10" id="KW-0418">Kinase</keyword>
<evidence type="ECO:0000256" key="1">
    <source>
        <dbReference type="ARBA" id="ARBA00001113"/>
    </source>
</evidence>
<proteinExistence type="predicted"/>
<dbReference type="InterPro" id="IPR012737">
    <property type="entry name" value="DhaK_L_YcgS"/>
</dbReference>
<dbReference type="PROSITE" id="PS51480">
    <property type="entry name" value="DHAL"/>
    <property type="match status" value="1"/>
</dbReference>
<comment type="caution">
    <text evidence="10">The sequence shown here is derived from an EMBL/GenBank/DDBJ whole genome shotgun (WGS) entry which is preliminary data.</text>
</comment>
<dbReference type="Proteomes" id="UP001249240">
    <property type="component" value="Unassembled WGS sequence"/>
</dbReference>
<evidence type="ECO:0000256" key="5">
    <source>
        <dbReference type="ARBA" id="ARBA00022777"/>
    </source>
</evidence>
<dbReference type="InterPro" id="IPR036117">
    <property type="entry name" value="DhaL_dom_sf"/>
</dbReference>
<evidence type="ECO:0000256" key="3">
    <source>
        <dbReference type="ARBA" id="ARBA00012095"/>
    </source>
</evidence>
<evidence type="ECO:0000259" key="9">
    <source>
        <dbReference type="PROSITE" id="PS51480"/>
    </source>
</evidence>
<evidence type="ECO:0000313" key="10">
    <source>
        <dbReference type="EMBL" id="MDT2537113.1"/>
    </source>
</evidence>
<dbReference type="Gene3D" id="1.25.40.340">
    <property type="match status" value="1"/>
</dbReference>
<comment type="pathway">
    <text evidence="2">Polyol metabolism; glycerol degradation.</text>
</comment>
<evidence type="ECO:0000256" key="4">
    <source>
        <dbReference type="ARBA" id="ARBA00022679"/>
    </source>
</evidence>
<evidence type="ECO:0000256" key="2">
    <source>
        <dbReference type="ARBA" id="ARBA00004745"/>
    </source>
</evidence>
<evidence type="ECO:0000256" key="7">
    <source>
        <dbReference type="ARBA" id="ARBA00046577"/>
    </source>
</evidence>
<comment type="catalytic activity">
    <reaction evidence="1">
        <text>dihydroxyacetone + phosphoenolpyruvate = dihydroxyacetone phosphate + pyruvate</text>
        <dbReference type="Rhea" id="RHEA:18381"/>
        <dbReference type="ChEBI" id="CHEBI:15361"/>
        <dbReference type="ChEBI" id="CHEBI:16016"/>
        <dbReference type="ChEBI" id="CHEBI:57642"/>
        <dbReference type="ChEBI" id="CHEBI:58702"/>
        <dbReference type="EC" id="2.7.1.121"/>
    </reaction>
</comment>
<dbReference type="RefSeq" id="WP_010746944.1">
    <property type="nucleotide sequence ID" value="NZ_BAAAXM010000064.1"/>
</dbReference>
<dbReference type="Pfam" id="PF02734">
    <property type="entry name" value="Dak2"/>
    <property type="match status" value="1"/>
</dbReference>
<dbReference type="FunFam" id="1.25.40.340:FF:000002">
    <property type="entry name" value="Dihydroxyacetone kinase, L subunit"/>
    <property type="match status" value="1"/>
</dbReference>
<dbReference type="PANTHER" id="PTHR28629:SF4">
    <property type="entry name" value="TRIOKINASE_FMN CYCLASE"/>
    <property type="match status" value="1"/>
</dbReference>
<name>A0AAW8SV01_9ENTE</name>
<dbReference type="SMART" id="SM01120">
    <property type="entry name" value="Dak2"/>
    <property type="match status" value="1"/>
</dbReference>
<keyword evidence="6" id="KW-0319">Glycerol metabolism</keyword>
<dbReference type="GO" id="GO:0047324">
    <property type="term" value="F:phosphoenolpyruvate-glycerone phosphotransferase activity"/>
    <property type="evidence" value="ECO:0007669"/>
    <property type="project" value="UniProtKB-EC"/>
</dbReference>
<evidence type="ECO:0000256" key="6">
    <source>
        <dbReference type="ARBA" id="ARBA00022798"/>
    </source>
</evidence>
<accession>A0AAW8SV01</accession>
<organism evidence="10 11">
    <name type="scientific">Enterococcus raffinosus</name>
    <dbReference type="NCBI Taxonomy" id="71452"/>
    <lineage>
        <taxon>Bacteria</taxon>
        <taxon>Bacillati</taxon>
        <taxon>Bacillota</taxon>
        <taxon>Bacilli</taxon>
        <taxon>Lactobacillales</taxon>
        <taxon>Enterococcaceae</taxon>
        <taxon>Enterococcus</taxon>
    </lineage>
</organism>
<dbReference type="GO" id="GO:0004371">
    <property type="term" value="F:glycerone kinase activity"/>
    <property type="evidence" value="ECO:0007669"/>
    <property type="project" value="InterPro"/>
</dbReference>
<comment type="function">
    <text evidence="8">ADP-binding subunit of the dihydroxyacetone kinase, which is responsible for the phosphoenolpyruvate (PEP)-dependent phosphorylation of dihydroxyacetone. DhaL-ADP is converted to DhaL-ATP via a phosphoryl group transfer from DhaM and transmits it to dihydroxyacetone binds to DhaK.</text>
</comment>
<dbReference type="EC" id="2.7.1.121" evidence="3"/>
<evidence type="ECO:0000313" key="11">
    <source>
        <dbReference type="Proteomes" id="UP001249240"/>
    </source>
</evidence>
<dbReference type="GO" id="GO:0005829">
    <property type="term" value="C:cytosol"/>
    <property type="evidence" value="ECO:0007669"/>
    <property type="project" value="TreeGrafter"/>
</dbReference>
<feature type="domain" description="DhaL" evidence="9">
    <location>
        <begin position="6"/>
        <end position="196"/>
    </location>
</feature>
<reference evidence="10" key="1">
    <citation type="submission" date="2023-03" db="EMBL/GenBank/DDBJ databases">
        <authorList>
            <person name="Shen W."/>
            <person name="Cai J."/>
        </authorList>
    </citation>
    <scope>NUCLEOTIDE SEQUENCE</scope>
    <source>
        <strain evidence="10">B646-2</strain>
    </source>
</reference>
<dbReference type="SUPFAM" id="SSF101473">
    <property type="entry name" value="DhaL-like"/>
    <property type="match status" value="1"/>
</dbReference>
<gene>
    <name evidence="10" type="primary">dhaL</name>
    <name evidence="10" type="ORF">P7D78_03165</name>
</gene>
<dbReference type="GO" id="GO:0019563">
    <property type="term" value="P:glycerol catabolic process"/>
    <property type="evidence" value="ECO:0007669"/>
    <property type="project" value="TreeGrafter"/>
</dbReference>
<dbReference type="PANTHER" id="PTHR28629">
    <property type="entry name" value="TRIOKINASE/FMN CYCLASE"/>
    <property type="match status" value="1"/>
</dbReference>